<comment type="caution">
    <text evidence="3">The sequence shown here is derived from an EMBL/GenBank/DDBJ whole genome shotgun (WGS) entry which is preliminary data.</text>
</comment>
<keyword evidence="1" id="KW-1133">Transmembrane helix</keyword>
<keyword evidence="1" id="KW-0812">Transmembrane</keyword>
<name>A0AAN7Z7H4_9PEZI</name>
<keyword evidence="1" id="KW-0472">Membrane</keyword>
<keyword evidence="2" id="KW-0732">Signal</keyword>
<dbReference type="PANTHER" id="PTHR35394:SF6">
    <property type="entry name" value="DUF3176 DOMAIN-CONTAINING PROTEIN"/>
    <property type="match status" value="1"/>
</dbReference>
<evidence type="ECO:0000256" key="1">
    <source>
        <dbReference type="SAM" id="Phobius"/>
    </source>
</evidence>
<feature type="chain" id="PRO_5042812922" evidence="2">
    <location>
        <begin position="23"/>
        <end position="465"/>
    </location>
</feature>
<feature type="signal peptide" evidence="2">
    <location>
        <begin position="1"/>
        <end position="22"/>
    </location>
</feature>
<dbReference type="PANTHER" id="PTHR35394">
    <property type="entry name" value="DUF3176 DOMAIN-CONTAINING PROTEIN"/>
    <property type="match status" value="1"/>
</dbReference>
<evidence type="ECO:0000313" key="4">
    <source>
        <dbReference type="Proteomes" id="UP001305414"/>
    </source>
</evidence>
<dbReference type="Proteomes" id="UP001305414">
    <property type="component" value="Unassembled WGS sequence"/>
</dbReference>
<reference evidence="3 4" key="1">
    <citation type="submission" date="2023-10" db="EMBL/GenBank/DDBJ databases">
        <title>Draft genome sequence of Xylaria bambusicola isolate GMP-LS, the root and basal stem rot pathogen of sugarcane in Indonesia.</title>
        <authorList>
            <person name="Selvaraj P."/>
            <person name="Muralishankar V."/>
            <person name="Muruganantham S."/>
            <person name="Sp S."/>
            <person name="Haryani S."/>
            <person name="Lau K.J.X."/>
            <person name="Naqvi N.I."/>
        </authorList>
    </citation>
    <scope>NUCLEOTIDE SEQUENCE [LARGE SCALE GENOMIC DNA]</scope>
    <source>
        <strain evidence="3">GMP-LS</strain>
    </source>
</reference>
<sequence>MEMAANNIARIAALLTILVAVADPFSQQIIGIVPCILQMDVLTASVSRTNTYVATGGHTGALESEVDSPMAVAINTGLVSPPDRITSLVSTTCESGNCTFGQFSSLAVCHSCNEITPQIVNLTRARGPWNYSLPWNESEEYLGFTDIHLAPSTHMNTSVALSPRHLLDVRILSLNVTTYESANAFQCQLYPCVRTYEASVTKSILEENVTSKFPLGFDAFGGFRYVLATSNLTLSGEQKLDCSMRPTNNTAGLVRVAIPNVDAAPQEPQSSGSKAPSGWFPEECVWTFGQSPYLAIRPEIQRYLYDTSIQQYDNTYIGSIVAKNLWRNGAINLDSVDTFMRNLSDVMTARIRNASPNGAGDYVLGRVFLDTICVEVRWAWLSYPVALVASGFAFFLILFIQSPREIAALRSWKSSNLAILFCSLEEAVRQKAELGWFRDEISEVAKTSFVQLEQDGAGKAKFLEG</sequence>
<evidence type="ECO:0000313" key="3">
    <source>
        <dbReference type="EMBL" id="KAK5629453.1"/>
    </source>
</evidence>
<dbReference type="EMBL" id="JAWHQM010000011">
    <property type="protein sequence ID" value="KAK5629453.1"/>
    <property type="molecule type" value="Genomic_DNA"/>
</dbReference>
<dbReference type="AlphaFoldDB" id="A0AAN7Z7H4"/>
<accession>A0AAN7Z7H4</accession>
<proteinExistence type="predicted"/>
<keyword evidence="4" id="KW-1185">Reference proteome</keyword>
<evidence type="ECO:0000256" key="2">
    <source>
        <dbReference type="SAM" id="SignalP"/>
    </source>
</evidence>
<feature type="transmembrane region" description="Helical" evidence="1">
    <location>
        <begin position="378"/>
        <end position="400"/>
    </location>
</feature>
<protein>
    <submittedName>
        <fullName evidence="3">Uncharacterized protein</fullName>
    </submittedName>
</protein>
<organism evidence="3 4">
    <name type="scientific">Xylaria bambusicola</name>
    <dbReference type="NCBI Taxonomy" id="326684"/>
    <lineage>
        <taxon>Eukaryota</taxon>
        <taxon>Fungi</taxon>
        <taxon>Dikarya</taxon>
        <taxon>Ascomycota</taxon>
        <taxon>Pezizomycotina</taxon>
        <taxon>Sordariomycetes</taxon>
        <taxon>Xylariomycetidae</taxon>
        <taxon>Xylariales</taxon>
        <taxon>Xylariaceae</taxon>
        <taxon>Xylaria</taxon>
    </lineage>
</organism>
<gene>
    <name evidence="3" type="ORF">RRF57_005168</name>
</gene>